<dbReference type="EMBL" id="JARYZI010000011">
    <property type="protein sequence ID" value="MDH8679288.1"/>
    <property type="molecule type" value="Genomic_DNA"/>
</dbReference>
<keyword evidence="4" id="KW-1185">Reference proteome</keyword>
<reference evidence="3 4" key="1">
    <citation type="submission" date="2023-04" db="EMBL/GenBank/DDBJ databases">
        <title>Fusibacter bizertensis strain WBS, isolated from littoral bottom sediments of the Arctic seas - biochemical and genomic analysis.</title>
        <authorList>
            <person name="Brioukhanov A.L."/>
        </authorList>
    </citation>
    <scope>NUCLEOTIDE SEQUENCE [LARGE SCALE GENOMIC DNA]</scope>
    <source>
        <strain evidence="3 4">WBS</strain>
    </source>
</reference>
<evidence type="ECO:0000313" key="4">
    <source>
        <dbReference type="Proteomes" id="UP001158045"/>
    </source>
</evidence>
<gene>
    <name evidence="3" type="ORF">QE109_14110</name>
</gene>
<keyword evidence="3" id="KW-0067">ATP-binding</keyword>
<dbReference type="InterPro" id="IPR027417">
    <property type="entry name" value="P-loop_NTPase"/>
</dbReference>
<comment type="caution">
    <text evidence="3">The sequence shown here is derived from an EMBL/GenBank/DDBJ whole genome shotgun (WGS) entry which is preliminary data.</text>
</comment>
<accession>A0ABT6NG04</accession>
<evidence type="ECO:0000256" key="1">
    <source>
        <dbReference type="SAM" id="Coils"/>
    </source>
</evidence>
<keyword evidence="3" id="KW-0547">Nucleotide-binding</keyword>
<proteinExistence type="predicted"/>
<feature type="coiled-coil region" evidence="1">
    <location>
        <begin position="160"/>
        <end position="187"/>
    </location>
</feature>
<dbReference type="InterPro" id="IPR038729">
    <property type="entry name" value="Rad50/SbcC_AAA"/>
</dbReference>
<evidence type="ECO:0000259" key="2">
    <source>
        <dbReference type="Pfam" id="PF13476"/>
    </source>
</evidence>
<sequence>MKKLKIKCIEFDKKLIEFKNGINYIIGSNGTGKTTLYNYIELGLGLQNKNYSSSRSDIYAKNISISLSIGEDDYRFSRNLNSSIVEIVSENNRMEYSINSKEYLEFLNKSFEPKFIFEHKKESIKMILEYHFYSGEMLSRIRNRMNNQYKLILGVDVGALDDYDIEIRELERKLKQEEESNKAVKTYKNRLISQIEKSGIDKNVVTNLIGMVDAEFFRTYNTLINQNEILKESREAFKKIQYELHHYEKIRMEEVLEKTNYNLQRFNFLLDSSEMTENSRKSGGEISIIEIVKRLTTMTLDSEFNTSSMLIADDIFSNLDNYAISLLNELLGELAEKNGLQVIIFSRNNKAINKNEIVYNLDSGGANKWIL</sequence>
<protein>
    <submittedName>
        <fullName evidence="3">ATP-binding protein</fullName>
    </submittedName>
</protein>
<keyword evidence="1" id="KW-0175">Coiled coil</keyword>
<dbReference type="Proteomes" id="UP001158045">
    <property type="component" value="Unassembled WGS sequence"/>
</dbReference>
<evidence type="ECO:0000313" key="3">
    <source>
        <dbReference type="EMBL" id="MDH8679288.1"/>
    </source>
</evidence>
<dbReference type="Pfam" id="PF13476">
    <property type="entry name" value="AAA_23"/>
    <property type="match status" value="1"/>
</dbReference>
<organism evidence="3 4">
    <name type="scientific">Fusibacter bizertensis</name>
    <dbReference type="NCBI Taxonomy" id="1488331"/>
    <lineage>
        <taxon>Bacteria</taxon>
        <taxon>Bacillati</taxon>
        <taxon>Bacillota</taxon>
        <taxon>Clostridia</taxon>
        <taxon>Eubacteriales</taxon>
        <taxon>Eubacteriales Family XII. Incertae Sedis</taxon>
        <taxon>Fusibacter</taxon>
    </lineage>
</organism>
<dbReference type="GO" id="GO:0005524">
    <property type="term" value="F:ATP binding"/>
    <property type="evidence" value="ECO:0007669"/>
    <property type="project" value="UniProtKB-KW"/>
</dbReference>
<dbReference type="Gene3D" id="3.40.50.300">
    <property type="entry name" value="P-loop containing nucleotide triphosphate hydrolases"/>
    <property type="match status" value="1"/>
</dbReference>
<name>A0ABT6NG04_9FIRM</name>
<dbReference type="SUPFAM" id="SSF52540">
    <property type="entry name" value="P-loop containing nucleoside triphosphate hydrolases"/>
    <property type="match status" value="1"/>
</dbReference>
<dbReference type="RefSeq" id="WP_281095186.1">
    <property type="nucleotide sequence ID" value="NZ_JARYZI010000011.1"/>
</dbReference>
<feature type="domain" description="Rad50/SbcC-type AAA" evidence="2">
    <location>
        <begin position="12"/>
        <end position="244"/>
    </location>
</feature>